<dbReference type="OrthoDB" id="3437016at2759"/>
<evidence type="ECO:0000256" key="3">
    <source>
        <dbReference type="ARBA" id="ARBA00022989"/>
    </source>
</evidence>
<keyword evidence="9" id="KW-1185">Reference proteome</keyword>
<reference evidence="8 9" key="1">
    <citation type="journal article" date="2019" name="Nat. Ecol. Evol.">
        <title>Megaphylogeny resolves global patterns of mushroom evolution.</title>
        <authorList>
            <person name="Varga T."/>
            <person name="Krizsan K."/>
            <person name="Foldi C."/>
            <person name="Dima B."/>
            <person name="Sanchez-Garcia M."/>
            <person name="Sanchez-Ramirez S."/>
            <person name="Szollosi G.J."/>
            <person name="Szarkandi J.G."/>
            <person name="Papp V."/>
            <person name="Albert L."/>
            <person name="Andreopoulos W."/>
            <person name="Angelini C."/>
            <person name="Antonin V."/>
            <person name="Barry K.W."/>
            <person name="Bougher N.L."/>
            <person name="Buchanan P."/>
            <person name="Buyck B."/>
            <person name="Bense V."/>
            <person name="Catcheside P."/>
            <person name="Chovatia M."/>
            <person name="Cooper J."/>
            <person name="Damon W."/>
            <person name="Desjardin D."/>
            <person name="Finy P."/>
            <person name="Geml J."/>
            <person name="Haridas S."/>
            <person name="Hughes K."/>
            <person name="Justo A."/>
            <person name="Karasinski D."/>
            <person name="Kautmanova I."/>
            <person name="Kiss B."/>
            <person name="Kocsube S."/>
            <person name="Kotiranta H."/>
            <person name="LaButti K.M."/>
            <person name="Lechner B.E."/>
            <person name="Liimatainen K."/>
            <person name="Lipzen A."/>
            <person name="Lukacs Z."/>
            <person name="Mihaltcheva S."/>
            <person name="Morgado L.N."/>
            <person name="Niskanen T."/>
            <person name="Noordeloos M.E."/>
            <person name="Ohm R.A."/>
            <person name="Ortiz-Santana B."/>
            <person name="Ovrebo C."/>
            <person name="Racz N."/>
            <person name="Riley R."/>
            <person name="Savchenko A."/>
            <person name="Shiryaev A."/>
            <person name="Soop K."/>
            <person name="Spirin V."/>
            <person name="Szebenyi C."/>
            <person name="Tomsovsky M."/>
            <person name="Tulloss R.E."/>
            <person name="Uehling J."/>
            <person name="Grigoriev I.V."/>
            <person name="Vagvolgyi C."/>
            <person name="Papp T."/>
            <person name="Martin F.M."/>
            <person name="Miettinen O."/>
            <person name="Hibbett D.S."/>
            <person name="Nagy L.G."/>
        </authorList>
    </citation>
    <scope>NUCLEOTIDE SEQUENCE [LARGE SCALE GENOMIC DNA]</scope>
    <source>
        <strain evidence="8 9">CBS 309.79</strain>
    </source>
</reference>
<feature type="transmembrane region" description="Helical" evidence="6">
    <location>
        <begin position="373"/>
        <end position="392"/>
    </location>
</feature>
<evidence type="ECO:0000313" key="8">
    <source>
        <dbReference type="EMBL" id="TFK95533.1"/>
    </source>
</evidence>
<evidence type="ECO:0000256" key="5">
    <source>
        <dbReference type="SAM" id="MobiDB-lite"/>
    </source>
</evidence>
<dbReference type="Pfam" id="PF07690">
    <property type="entry name" value="MFS_1"/>
    <property type="match status" value="1"/>
</dbReference>
<feature type="compositionally biased region" description="Basic and acidic residues" evidence="5">
    <location>
        <begin position="515"/>
        <end position="525"/>
    </location>
</feature>
<sequence length="538" mass="57863">MEAKKDFRFWMLFVSLCVACFLSALEFVAIGNALPSIVSDLSEGNEAAGEEFAWLGTAYTLASTAFLPFSGCVAESFGRRVAVVLFLVIFAFGSALCGAAQSMNWLIAARTVQGIGGGAIHSLATIVIADLVPLAERGTYNGFVGLTWAVAVAVGPLISGSLAANNEWRWLFYLNLPICAIALILVILFLDLPTPEGSVREKFSRMDWTGNLIIAASSTALVIGLTWGGVRYEWTSFRVLVPLILGAVGLVIFGFYEAFLAEFPIFPPSLFSNRTSASGYAQIALNMTSTVAVTYYVPVYYQACFDANAIRAGVMTLGMTVTVGVFIVIGGVSVTILRRYRPQIWFAWSMTIIGLGLATTLDEKSSVSKAVGYFTLGGTGVGALFGLIYFPVLSPLPVDKNAHALALFAFLRSFAQVWGITIGSTILSNRLIPRLPTAILENSGGAEPGALVYALIPRVRDLPQPIKDQTRRAFAESFQGVWIASVAIFGAGLAVSFFMADVPLHKHLDRKWSENARKAEKKEADLATSSQERSESSA</sequence>
<keyword evidence="4 6" id="KW-0472">Membrane</keyword>
<feature type="transmembrane region" description="Helical" evidence="6">
    <location>
        <begin position="170"/>
        <end position="190"/>
    </location>
</feature>
<dbReference type="PRINTS" id="PR01036">
    <property type="entry name" value="TCRTETB"/>
</dbReference>
<feature type="transmembrane region" description="Helical" evidence="6">
    <location>
        <begin position="211"/>
        <end position="230"/>
    </location>
</feature>
<proteinExistence type="predicted"/>
<feature type="region of interest" description="Disordered" evidence="5">
    <location>
        <begin position="515"/>
        <end position="538"/>
    </location>
</feature>
<dbReference type="PROSITE" id="PS50850">
    <property type="entry name" value="MFS"/>
    <property type="match status" value="1"/>
</dbReference>
<evidence type="ECO:0000256" key="6">
    <source>
        <dbReference type="SAM" id="Phobius"/>
    </source>
</evidence>
<feature type="transmembrane region" description="Helical" evidence="6">
    <location>
        <begin position="344"/>
        <end position="361"/>
    </location>
</feature>
<feature type="transmembrane region" description="Helical" evidence="6">
    <location>
        <begin position="404"/>
        <end position="427"/>
    </location>
</feature>
<accession>A0A5C3QAN9</accession>
<feature type="transmembrane region" description="Helical" evidence="6">
    <location>
        <begin position="481"/>
        <end position="500"/>
    </location>
</feature>
<dbReference type="InterPro" id="IPR036259">
    <property type="entry name" value="MFS_trans_sf"/>
</dbReference>
<organism evidence="8 9">
    <name type="scientific">Pterulicium gracile</name>
    <dbReference type="NCBI Taxonomy" id="1884261"/>
    <lineage>
        <taxon>Eukaryota</taxon>
        <taxon>Fungi</taxon>
        <taxon>Dikarya</taxon>
        <taxon>Basidiomycota</taxon>
        <taxon>Agaricomycotina</taxon>
        <taxon>Agaricomycetes</taxon>
        <taxon>Agaricomycetidae</taxon>
        <taxon>Agaricales</taxon>
        <taxon>Pleurotineae</taxon>
        <taxon>Pterulaceae</taxon>
        <taxon>Pterulicium</taxon>
    </lineage>
</organism>
<evidence type="ECO:0000256" key="1">
    <source>
        <dbReference type="ARBA" id="ARBA00004141"/>
    </source>
</evidence>
<feature type="domain" description="Major facilitator superfamily (MFS) profile" evidence="7">
    <location>
        <begin position="12"/>
        <end position="503"/>
    </location>
</feature>
<dbReference type="STRING" id="1884261.A0A5C3QAN9"/>
<dbReference type="PANTHER" id="PTHR23501">
    <property type="entry name" value="MAJOR FACILITATOR SUPERFAMILY"/>
    <property type="match status" value="1"/>
</dbReference>
<gene>
    <name evidence="8" type="ORF">BDV98DRAFT_577575</name>
</gene>
<dbReference type="GO" id="GO:0022857">
    <property type="term" value="F:transmembrane transporter activity"/>
    <property type="evidence" value="ECO:0007669"/>
    <property type="project" value="InterPro"/>
</dbReference>
<feature type="transmembrane region" description="Helical" evidence="6">
    <location>
        <begin position="236"/>
        <end position="256"/>
    </location>
</feature>
<evidence type="ECO:0000259" key="7">
    <source>
        <dbReference type="PROSITE" id="PS50850"/>
    </source>
</evidence>
<keyword evidence="3 6" id="KW-1133">Transmembrane helix</keyword>
<dbReference type="InterPro" id="IPR011701">
    <property type="entry name" value="MFS"/>
</dbReference>
<dbReference type="SUPFAM" id="SSF103473">
    <property type="entry name" value="MFS general substrate transporter"/>
    <property type="match status" value="1"/>
</dbReference>
<feature type="transmembrane region" description="Helical" evidence="6">
    <location>
        <begin position="52"/>
        <end position="74"/>
    </location>
</feature>
<feature type="transmembrane region" description="Helical" evidence="6">
    <location>
        <begin position="81"/>
        <end position="103"/>
    </location>
</feature>
<comment type="subcellular location">
    <subcellularLocation>
        <location evidence="1">Membrane</location>
        <topology evidence="1">Multi-pass membrane protein</topology>
    </subcellularLocation>
</comment>
<dbReference type="Gene3D" id="1.20.1250.20">
    <property type="entry name" value="MFS general substrate transporter like domains"/>
    <property type="match status" value="1"/>
</dbReference>
<feature type="transmembrane region" description="Helical" evidence="6">
    <location>
        <begin position="317"/>
        <end position="337"/>
    </location>
</feature>
<dbReference type="PANTHER" id="PTHR23501:SF102">
    <property type="entry name" value="DRUG TRANSPORTER, PUTATIVE (AFU_ORTHOLOGUE AFUA_3G08530)-RELATED"/>
    <property type="match status" value="1"/>
</dbReference>
<dbReference type="InterPro" id="IPR020846">
    <property type="entry name" value="MFS_dom"/>
</dbReference>
<dbReference type="GO" id="GO:0005886">
    <property type="term" value="C:plasma membrane"/>
    <property type="evidence" value="ECO:0007669"/>
    <property type="project" value="TreeGrafter"/>
</dbReference>
<evidence type="ECO:0000256" key="2">
    <source>
        <dbReference type="ARBA" id="ARBA00022692"/>
    </source>
</evidence>
<evidence type="ECO:0000313" key="9">
    <source>
        <dbReference type="Proteomes" id="UP000305067"/>
    </source>
</evidence>
<dbReference type="EMBL" id="ML178881">
    <property type="protein sequence ID" value="TFK95533.1"/>
    <property type="molecule type" value="Genomic_DNA"/>
</dbReference>
<name>A0A5C3QAN9_9AGAR</name>
<protein>
    <submittedName>
        <fullName evidence="8">Major facilitator superfamily domain-containing protein</fullName>
    </submittedName>
</protein>
<dbReference type="AlphaFoldDB" id="A0A5C3QAN9"/>
<feature type="transmembrane region" description="Helical" evidence="6">
    <location>
        <begin position="142"/>
        <end position="164"/>
    </location>
</feature>
<dbReference type="Proteomes" id="UP000305067">
    <property type="component" value="Unassembled WGS sequence"/>
</dbReference>
<evidence type="ECO:0000256" key="4">
    <source>
        <dbReference type="ARBA" id="ARBA00023136"/>
    </source>
</evidence>
<keyword evidence="2 6" id="KW-0812">Transmembrane</keyword>